<proteinExistence type="predicted"/>
<name>A0A6C0ANC6_9ZZZZ</name>
<organism evidence="2">
    <name type="scientific">viral metagenome</name>
    <dbReference type="NCBI Taxonomy" id="1070528"/>
    <lineage>
        <taxon>unclassified sequences</taxon>
        <taxon>metagenomes</taxon>
        <taxon>organismal metagenomes</taxon>
    </lineage>
</organism>
<feature type="region of interest" description="Disordered" evidence="1">
    <location>
        <begin position="106"/>
        <end position="125"/>
    </location>
</feature>
<feature type="compositionally biased region" description="Pro residues" evidence="1">
    <location>
        <begin position="769"/>
        <end position="786"/>
    </location>
</feature>
<dbReference type="EMBL" id="MN740734">
    <property type="protein sequence ID" value="QHS81327.1"/>
    <property type="molecule type" value="Genomic_DNA"/>
</dbReference>
<evidence type="ECO:0000313" key="2">
    <source>
        <dbReference type="EMBL" id="QHS81327.1"/>
    </source>
</evidence>
<accession>A0A6C0ANC6</accession>
<dbReference type="AlphaFoldDB" id="A0A6C0ANC6"/>
<feature type="region of interest" description="Disordered" evidence="1">
    <location>
        <begin position="757"/>
        <end position="799"/>
    </location>
</feature>
<protein>
    <submittedName>
        <fullName evidence="2">Uncharacterized protein</fullName>
    </submittedName>
</protein>
<reference evidence="2" key="1">
    <citation type="journal article" date="2020" name="Nature">
        <title>Giant virus diversity and host interactions through global metagenomics.</title>
        <authorList>
            <person name="Schulz F."/>
            <person name="Roux S."/>
            <person name="Paez-Espino D."/>
            <person name="Jungbluth S."/>
            <person name="Walsh D.A."/>
            <person name="Denef V.J."/>
            <person name="McMahon K.D."/>
            <person name="Konstantinidis K.T."/>
            <person name="Eloe-Fadrosh E.A."/>
            <person name="Kyrpides N.C."/>
            <person name="Woyke T."/>
        </authorList>
    </citation>
    <scope>NUCLEOTIDE SEQUENCE</scope>
    <source>
        <strain evidence="2">GVMAG-S-1101161-73</strain>
    </source>
</reference>
<evidence type="ECO:0000256" key="1">
    <source>
        <dbReference type="SAM" id="MobiDB-lite"/>
    </source>
</evidence>
<feature type="region of interest" description="Disordered" evidence="1">
    <location>
        <begin position="472"/>
        <end position="494"/>
    </location>
</feature>
<feature type="compositionally biased region" description="Polar residues" evidence="1">
    <location>
        <begin position="110"/>
        <end position="122"/>
    </location>
</feature>
<sequence length="799" mass="89313">MGAGASSLSPFKKGLTTDELKINSKEVREMSDSLFQFMYNNSREQDILDIANNPEKYVIALSDMITTQFNVLGYTTRTGRIGEIYFKRFDDLEPPLGSDTDIEAADSRNSKCMSQSSNSANSRKYRQALKVKTETRKRRQPGYAKHKQNSEVIAFYFVRLFQLLGALLLVVKDLNIPDYDKRTGDILTIKQDNSEREFAQQMYPEHQTLPSFRKPNLPINRERLEMLEAQERQRGTTTEIATQTNRQSGGGNFKNETPLGPFEFLRYYLRIPGDRDNEIYTYNKINTKLDREKTFFLDKAKLLVFRYTQPTNPSGISVSQADGGLQELGIPATDSNNPANEVKFMKVVIKSISFETENDAAAERLDGYLAPSRRSGRKEEVYPSRVKIAFPEISGGNNTVTFQRAQFNQSSSMSNGLEYIVSATEPPNLLEFIKSSEGLNPKANFTEILEKITRNYLKQKYPSITVINLKSKDEEHDTDSSTAGTGSLKKIKEPTNKSLRDVTTVLNSSTLNYQPHCISRALQLLDPASINNFPTGSAISKVCKYSVGKSKEKTKVSDYLPTRTLGQLYGKINPVDYENSLGVLKAFVQKDSQGDPLSMNDVSKMPGESNALLSAITRLTSAFNVTYNKETHKGFGDIYIGKSSECDNRSDDIQIKRNTSDPVFNEMKNASQELLAYHFSQVVEISNFLKKIFNVSHRPDGSWKVEGPKTELLFAGFSTLDSLTDQVRELLLRYYSGCEGIYQKGLKAWENGEKKAKAAQAPVITEPSGPAPAPAPVPQPSAPVPQPLAAMPEPSAGKL</sequence>